<dbReference type="EMBL" id="WVUD01000012">
    <property type="protein sequence ID" value="MYL83259.1"/>
    <property type="molecule type" value="Genomic_DNA"/>
</dbReference>
<dbReference type="OrthoDB" id="9809450at2"/>
<comment type="caution">
    <text evidence="4">The sequence shown here is derived from an EMBL/GenBank/DDBJ whole genome shotgun (WGS) entry which is preliminary data.</text>
</comment>
<dbReference type="InterPro" id="IPR003593">
    <property type="entry name" value="AAA+_ATPase"/>
</dbReference>
<protein>
    <submittedName>
        <fullName evidence="4">ATP-binding cassette domain-containing protein</fullName>
    </submittedName>
</protein>
<dbReference type="InterPro" id="IPR027417">
    <property type="entry name" value="P-loop_NTPase"/>
</dbReference>
<dbReference type="CDD" id="cd03230">
    <property type="entry name" value="ABC_DR_subfamily_A"/>
    <property type="match status" value="1"/>
</dbReference>
<keyword evidence="1" id="KW-0547">Nucleotide-binding</keyword>
<evidence type="ECO:0000313" key="5">
    <source>
        <dbReference type="Proteomes" id="UP000482487"/>
    </source>
</evidence>
<sequence length="300" mass="33572">MKSAVQENVIEIRGLRHSYDGRIIHQGLDLDVARGKVVGLLGKNGVGKTTLINILMGFLRPAAGSCLVFGEPSHNLSPHAKSRVGLLFEGHLAYDFMTIDQIERFYARFYAGWNPERFRDLMVRLGLPGHHRIRHMSEGQRSQVVLGLLFAQEPDLLILDDYAMGLDAGYRRLFVDYLADFTREGRRTVFLTSHVIEDMERLADDLVLLRTGGEARRLGLAEFRQRFRCYSLPCLGREAPAAGGVIHNVERAAGDRFEIFSFEDEARVAQSLAAGGWSPAGLCPEPMSLEDAFVGYTGRY</sequence>
<dbReference type="SUPFAM" id="SSF52540">
    <property type="entry name" value="P-loop containing nucleoside triphosphate hydrolases"/>
    <property type="match status" value="1"/>
</dbReference>
<dbReference type="Gene3D" id="3.40.50.300">
    <property type="entry name" value="P-loop containing nucleotide triphosphate hydrolases"/>
    <property type="match status" value="1"/>
</dbReference>
<dbReference type="PROSITE" id="PS50893">
    <property type="entry name" value="ABC_TRANSPORTER_2"/>
    <property type="match status" value="1"/>
</dbReference>
<dbReference type="PANTHER" id="PTHR43158">
    <property type="entry name" value="SKFA PEPTIDE EXPORT ATP-BINDING PROTEIN SKFE"/>
    <property type="match status" value="1"/>
</dbReference>
<accession>A0A7C9INL1</accession>
<dbReference type="AlphaFoldDB" id="A0A7C9INL1"/>
<evidence type="ECO:0000259" key="3">
    <source>
        <dbReference type="PROSITE" id="PS50893"/>
    </source>
</evidence>
<dbReference type="Pfam" id="PF00005">
    <property type="entry name" value="ABC_tran"/>
    <property type="match status" value="1"/>
</dbReference>
<proteinExistence type="predicted"/>
<dbReference type="GO" id="GO:0005524">
    <property type="term" value="F:ATP binding"/>
    <property type="evidence" value="ECO:0007669"/>
    <property type="project" value="UniProtKB-KW"/>
</dbReference>
<dbReference type="InterPro" id="IPR003439">
    <property type="entry name" value="ABC_transporter-like_ATP-bd"/>
</dbReference>
<dbReference type="RefSeq" id="WP_160960412.1">
    <property type="nucleotide sequence ID" value="NZ_WVUD01000012.1"/>
</dbReference>
<dbReference type="Proteomes" id="UP000482487">
    <property type="component" value="Unassembled WGS sequence"/>
</dbReference>
<organism evidence="4 5">
    <name type="scientific">Solidesulfovibrio aerotolerans</name>
    <dbReference type="NCBI Taxonomy" id="295255"/>
    <lineage>
        <taxon>Bacteria</taxon>
        <taxon>Pseudomonadati</taxon>
        <taxon>Thermodesulfobacteriota</taxon>
        <taxon>Desulfovibrionia</taxon>
        <taxon>Desulfovibrionales</taxon>
        <taxon>Desulfovibrionaceae</taxon>
        <taxon>Solidesulfovibrio</taxon>
    </lineage>
</organism>
<reference evidence="4 5" key="1">
    <citation type="submission" date="2020-01" db="EMBL/GenBank/DDBJ databases">
        <title>Genome sequence of Desulfovibrio aerotolerans DSM 16695(T).</title>
        <authorList>
            <person name="Karnachuk O."/>
            <person name="Avakyan M."/>
            <person name="Mardanov A."/>
            <person name="Kadnikov V."/>
            <person name="Ravin N."/>
        </authorList>
    </citation>
    <scope>NUCLEOTIDE SEQUENCE [LARGE SCALE GENOMIC DNA]</scope>
    <source>
        <strain evidence="4 5">DSM 16695</strain>
    </source>
</reference>
<dbReference type="GO" id="GO:0016887">
    <property type="term" value="F:ATP hydrolysis activity"/>
    <property type="evidence" value="ECO:0007669"/>
    <property type="project" value="InterPro"/>
</dbReference>
<dbReference type="PANTHER" id="PTHR43158:SF10">
    <property type="entry name" value="ABC TRANSPORTER ATP-BINDING PROTEIN YTRB"/>
    <property type="match status" value="1"/>
</dbReference>
<name>A0A7C9INL1_9BACT</name>
<keyword evidence="5" id="KW-1185">Reference proteome</keyword>
<evidence type="ECO:0000256" key="2">
    <source>
        <dbReference type="ARBA" id="ARBA00022840"/>
    </source>
</evidence>
<keyword evidence="2 4" id="KW-0067">ATP-binding</keyword>
<gene>
    <name evidence="4" type="ORF">GTA51_08955</name>
</gene>
<evidence type="ECO:0000256" key="1">
    <source>
        <dbReference type="ARBA" id="ARBA00022741"/>
    </source>
</evidence>
<dbReference type="SMART" id="SM00382">
    <property type="entry name" value="AAA"/>
    <property type="match status" value="1"/>
</dbReference>
<evidence type="ECO:0000313" key="4">
    <source>
        <dbReference type="EMBL" id="MYL83259.1"/>
    </source>
</evidence>
<feature type="domain" description="ABC transporter" evidence="3">
    <location>
        <begin position="10"/>
        <end position="236"/>
    </location>
</feature>